<feature type="non-terminal residue" evidence="1">
    <location>
        <position position="1"/>
    </location>
</feature>
<gene>
    <name evidence="1" type="ORF">CJN711_LOCUS14420</name>
</gene>
<protein>
    <submittedName>
        <fullName evidence="1">Uncharacterized protein</fullName>
    </submittedName>
</protein>
<sequence>FSYIDFIIAISNCGFSICSTVFLSCPDGRPAPIPAGQCCPSLSACKTDVSPIEPISNCGFSICSTVFLSCPDGRPAPIPAGQCCPSLS</sequence>
<dbReference type="AlphaFoldDB" id="A0A814ZYE5"/>
<evidence type="ECO:0000313" key="1">
    <source>
        <dbReference type="EMBL" id="CAF1249592.1"/>
    </source>
</evidence>
<reference evidence="1" key="1">
    <citation type="submission" date="2021-02" db="EMBL/GenBank/DDBJ databases">
        <authorList>
            <person name="Nowell W R."/>
        </authorList>
    </citation>
    <scope>NUCLEOTIDE SEQUENCE</scope>
</reference>
<name>A0A814ZYE5_9BILA</name>
<feature type="non-terminal residue" evidence="1">
    <location>
        <position position="88"/>
    </location>
</feature>
<comment type="caution">
    <text evidence="1">The sequence shown here is derived from an EMBL/GenBank/DDBJ whole genome shotgun (WGS) entry which is preliminary data.</text>
</comment>
<proteinExistence type="predicted"/>
<organism evidence="1 2">
    <name type="scientific">Rotaria magnacalcarata</name>
    <dbReference type="NCBI Taxonomy" id="392030"/>
    <lineage>
        <taxon>Eukaryota</taxon>
        <taxon>Metazoa</taxon>
        <taxon>Spiralia</taxon>
        <taxon>Gnathifera</taxon>
        <taxon>Rotifera</taxon>
        <taxon>Eurotatoria</taxon>
        <taxon>Bdelloidea</taxon>
        <taxon>Philodinida</taxon>
        <taxon>Philodinidae</taxon>
        <taxon>Rotaria</taxon>
    </lineage>
</organism>
<evidence type="ECO:0000313" key="2">
    <source>
        <dbReference type="Proteomes" id="UP000663855"/>
    </source>
</evidence>
<dbReference type="Proteomes" id="UP000663855">
    <property type="component" value="Unassembled WGS sequence"/>
</dbReference>
<dbReference type="EMBL" id="CAJNOV010006509">
    <property type="protein sequence ID" value="CAF1249592.1"/>
    <property type="molecule type" value="Genomic_DNA"/>
</dbReference>
<accession>A0A814ZYE5</accession>